<evidence type="ECO:0000313" key="3">
    <source>
        <dbReference type="Proteomes" id="UP000054279"/>
    </source>
</evidence>
<dbReference type="Proteomes" id="UP000054279">
    <property type="component" value="Unassembled WGS sequence"/>
</dbReference>
<dbReference type="HOGENOM" id="CLU_1714451_0_0_1"/>
<dbReference type="AlphaFoldDB" id="A0A0C9V173"/>
<feature type="compositionally biased region" description="Basic and acidic residues" evidence="1">
    <location>
        <begin position="49"/>
        <end position="66"/>
    </location>
</feature>
<sequence length="153" mass="17355">MEEEAAEVVELSENEAIEDIPQKSRSGRIIRQVTRIQPVMEPAKKKAKTAKEKTAKEKTLKKEKATPKGNSRKAKTAQVRFESPESNYEAQSTSTIVRFFAAKSDIECQLPRGVVYIEELLIKFNPHTTSWLWKNYVDFFNGIIDIKGVKAAP</sequence>
<organism evidence="2 3">
    <name type="scientific">Sphaerobolus stellatus (strain SS14)</name>
    <dbReference type="NCBI Taxonomy" id="990650"/>
    <lineage>
        <taxon>Eukaryota</taxon>
        <taxon>Fungi</taxon>
        <taxon>Dikarya</taxon>
        <taxon>Basidiomycota</taxon>
        <taxon>Agaricomycotina</taxon>
        <taxon>Agaricomycetes</taxon>
        <taxon>Phallomycetidae</taxon>
        <taxon>Geastrales</taxon>
        <taxon>Sphaerobolaceae</taxon>
        <taxon>Sphaerobolus</taxon>
    </lineage>
</organism>
<feature type="region of interest" description="Disordered" evidence="1">
    <location>
        <begin position="40"/>
        <end position="86"/>
    </location>
</feature>
<proteinExistence type="predicted"/>
<dbReference type="EMBL" id="KN837246">
    <property type="protein sequence ID" value="KIJ31200.1"/>
    <property type="molecule type" value="Genomic_DNA"/>
</dbReference>
<name>A0A0C9V173_SPHS4</name>
<reference evidence="2 3" key="1">
    <citation type="submission" date="2014-06" db="EMBL/GenBank/DDBJ databases">
        <title>Evolutionary Origins and Diversification of the Mycorrhizal Mutualists.</title>
        <authorList>
            <consortium name="DOE Joint Genome Institute"/>
            <consortium name="Mycorrhizal Genomics Consortium"/>
            <person name="Kohler A."/>
            <person name="Kuo A."/>
            <person name="Nagy L.G."/>
            <person name="Floudas D."/>
            <person name="Copeland A."/>
            <person name="Barry K.W."/>
            <person name="Cichocki N."/>
            <person name="Veneault-Fourrey C."/>
            <person name="LaButti K."/>
            <person name="Lindquist E.A."/>
            <person name="Lipzen A."/>
            <person name="Lundell T."/>
            <person name="Morin E."/>
            <person name="Murat C."/>
            <person name="Riley R."/>
            <person name="Ohm R."/>
            <person name="Sun H."/>
            <person name="Tunlid A."/>
            <person name="Henrissat B."/>
            <person name="Grigoriev I.V."/>
            <person name="Hibbett D.S."/>
            <person name="Martin F."/>
        </authorList>
    </citation>
    <scope>NUCLEOTIDE SEQUENCE [LARGE SCALE GENOMIC DNA]</scope>
    <source>
        <strain evidence="2 3">SS14</strain>
    </source>
</reference>
<protein>
    <submittedName>
        <fullName evidence="2">Uncharacterized protein</fullName>
    </submittedName>
</protein>
<evidence type="ECO:0000256" key="1">
    <source>
        <dbReference type="SAM" id="MobiDB-lite"/>
    </source>
</evidence>
<gene>
    <name evidence="2" type="ORF">M422DRAFT_267150</name>
</gene>
<accession>A0A0C9V173</accession>
<keyword evidence="3" id="KW-1185">Reference proteome</keyword>
<evidence type="ECO:0000313" key="2">
    <source>
        <dbReference type="EMBL" id="KIJ31200.1"/>
    </source>
</evidence>